<dbReference type="EMBL" id="CP002452">
    <property type="protein sequence ID" value="ADV47063.1"/>
    <property type="molecule type" value="Genomic_DNA"/>
</dbReference>
<name>E6X1S2_NITSE</name>
<evidence type="ECO:0000313" key="2">
    <source>
        <dbReference type="Proteomes" id="UP000008633"/>
    </source>
</evidence>
<proteinExistence type="predicted"/>
<accession>E6X1S2</accession>
<protein>
    <submittedName>
        <fullName evidence="1">Uncharacterized protein</fullName>
    </submittedName>
</protein>
<dbReference type="Proteomes" id="UP000008633">
    <property type="component" value="Chromosome"/>
</dbReference>
<dbReference type="STRING" id="749222.Nitsa_1818"/>
<evidence type="ECO:0000313" key="1">
    <source>
        <dbReference type="EMBL" id="ADV47063.1"/>
    </source>
</evidence>
<reference evidence="2" key="2">
    <citation type="submission" date="2011-01" db="EMBL/GenBank/DDBJ databases">
        <title>The complete genome of Nitratifractor salsuginis DSM 16511.</title>
        <authorList>
            <consortium name="US DOE Joint Genome Institute (JGI-PGF)"/>
            <person name="Lucas S."/>
            <person name="Copeland A."/>
            <person name="Lapidus A."/>
            <person name="Bruce D."/>
            <person name="Goodwin L."/>
            <person name="Pitluck S."/>
            <person name="Kyrpides N."/>
            <person name="Mavromatis K."/>
            <person name="Ivanova N."/>
            <person name="Mikhailova N."/>
            <person name="Zeytun A."/>
            <person name="Detter J.C."/>
            <person name="Tapia R."/>
            <person name="Han C."/>
            <person name="Land M."/>
            <person name="Hauser L."/>
            <person name="Markowitz V."/>
            <person name="Cheng J.-F."/>
            <person name="Hugenholtz P."/>
            <person name="Woyke T."/>
            <person name="Wu D."/>
            <person name="Tindall B."/>
            <person name="Schuetze A."/>
            <person name="Brambilla E."/>
            <person name="Klenk H.-P."/>
            <person name="Eisen J.A."/>
        </authorList>
    </citation>
    <scope>NUCLEOTIDE SEQUENCE [LARGE SCALE GENOMIC DNA]</scope>
    <source>
        <strain evidence="2">DSM 16511 / JCM 12458 / E9I37-1</strain>
    </source>
</reference>
<organism evidence="1 2">
    <name type="scientific">Nitratifractor salsuginis (strain DSM 16511 / JCM 12458 / E9I37-1)</name>
    <dbReference type="NCBI Taxonomy" id="749222"/>
    <lineage>
        <taxon>Bacteria</taxon>
        <taxon>Pseudomonadati</taxon>
        <taxon>Campylobacterota</taxon>
        <taxon>Epsilonproteobacteria</taxon>
        <taxon>Campylobacterales</taxon>
        <taxon>Sulfurovaceae</taxon>
        <taxon>Nitratifractor</taxon>
    </lineage>
</organism>
<dbReference type="HOGENOM" id="CLU_2845388_0_0_7"/>
<sequence>MIDYIDYTAEFKAALKLLHRNVTDTDKNYLLRRAMLAIKAAKESGQRATRVKWSCHPQPRVGGGR</sequence>
<keyword evidence="2" id="KW-1185">Reference proteome</keyword>
<dbReference type="AlphaFoldDB" id="E6X1S2"/>
<reference evidence="1 2" key="1">
    <citation type="journal article" date="2011" name="Stand. Genomic Sci.">
        <title>Complete genome sequence of Nitratifractor salsuginis type strain (E9I37-1).</title>
        <authorList>
            <person name="Anderson I."/>
            <person name="Sikorski J."/>
            <person name="Zeytun A."/>
            <person name="Nolan M."/>
            <person name="Lapidus A."/>
            <person name="Lucas S."/>
            <person name="Hammon N."/>
            <person name="Deshpande S."/>
            <person name="Cheng J.F."/>
            <person name="Tapia R."/>
            <person name="Han C."/>
            <person name="Goodwin L."/>
            <person name="Pitluck S."/>
            <person name="Liolios K."/>
            <person name="Pagani I."/>
            <person name="Ivanova N."/>
            <person name="Huntemann M."/>
            <person name="Mavromatis K."/>
            <person name="Ovchinikova G."/>
            <person name="Pati A."/>
            <person name="Chen A."/>
            <person name="Palaniappan K."/>
            <person name="Land M."/>
            <person name="Hauser L."/>
            <person name="Brambilla E.M."/>
            <person name="Ngatchou-Djao O.D."/>
            <person name="Rohde M."/>
            <person name="Tindall B.J."/>
            <person name="Goker M."/>
            <person name="Detter J.C."/>
            <person name="Woyke T."/>
            <person name="Bristow J."/>
            <person name="Eisen J.A."/>
            <person name="Markowitz V."/>
            <person name="Hugenholtz P."/>
            <person name="Klenk H.P."/>
            <person name="Kyrpides N.C."/>
        </authorList>
    </citation>
    <scope>NUCLEOTIDE SEQUENCE [LARGE SCALE GENOMIC DNA]</scope>
    <source>
        <strain evidence="2">DSM 16511 / JCM 12458 / E9I37-1</strain>
    </source>
</reference>
<gene>
    <name evidence="1" type="ordered locus">Nitsa_1818</name>
</gene>
<dbReference type="KEGG" id="nsa:Nitsa_1818"/>
<dbReference type="RefSeq" id="WP_013554748.1">
    <property type="nucleotide sequence ID" value="NC_014935.1"/>
</dbReference>